<proteinExistence type="inferred from homology"/>
<evidence type="ECO:0000259" key="9">
    <source>
        <dbReference type="Pfam" id="PF01120"/>
    </source>
</evidence>
<dbReference type="PRINTS" id="PR00741">
    <property type="entry name" value="GLHYDRLASE29"/>
</dbReference>
<dbReference type="EC" id="3.2.1.51" evidence="3"/>
<accession>A0A386HSM4</accession>
<dbReference type="AlphaFoldDB" id="A0A386HSM4"/>
<dbReference type="GO" id="GO:0004560">
    <property type="term" value="F:alpha-L-fucosidase activity"/>
    <property type="evidence" value="ECO:0007669"/>
    <property type="project" value="InterPro"/>
</dbReference>
<feature type="domain" description="Glycoside hydrolase family 29 N-terminal" evidence="9">
    <location>
        <begin position="16"/>
        <end position="355"/>
    </location>
</feature>
<feature type="site" description="May be important for catalysis" evidence="7">
    <location>
        <position position="287"/>
    </location>
</feature>
<feature type="chain" id="PRO_5017298474" description="alpha-L-fucosidase" evidence="8">
    <location>
        <begin position="20"/>
        <end position="453"/>
    </location>
</feature>
<sequence length="453" mass="52730">MKKIVTSLAFLLLSFCSFAQQKNYIPAKSNLQMREWFQNNKFGMFIHWGLYSILGDAEWVMNNEDIHVNDYAKLEDFFNPIYFNAHDWVAQAKRAGMKYITLVTRHHDGFSMWNTKYSDYNIMHTPFHRDIVKEIAEECHKQGIKIFFYYSLLDWRRTDYSYWTGRTGQGTGRSVHGKWNDYIQFMKNQLTELLTNYGTVSGIWFDGYWDQTPEEGKNRKDTTFVDWHIRELYDLIHKLQPQCMVGDNHHLTPLPGEDFQMFERDIPGQNAHGLSFQKVSQLPLETCATLNDSWGFNIKDDNYKTLKKFVDLLVGAAGSNANLLMNIGPMPNGKIADPFKEKLDSMGVWMGAYGESIYGTRGGYLPLQKWGAITQKNGKVFVHILSDNVSEITLNDFPYRKITKCYLMQKEQNPQNVQWKIRDFGKHQIEVVINNFPKPTPSNPDVVIVLEVK</sequence>
<dbReference type="PANTHER" id="PTHR10030">
    <property type="entry name" value="ALPHA-L-FUCOSIDASE"/>
    <property type="match status" value="1"/>
</dbReference>
<evidence type="ECO:0000313" key="10">
    <source>
        <dbReference type="EMBL" id="AYD48978.1"/>
    </source>
</evidence>
<keyword evidence="4 8" id="KW-0732">Signal</keyword>
<evidence type="ECO:0000256" key="7">
    <source>
        <dbReference type="PIRSR" id="PIRSR001092-1"/>
    </source>
</evidence>
<evidence type="ECO:0000256" key="8">
    <source>
        <dbReference type="SAM" id="SignalP"/>
    </source>
</evidence>
<dbReference type="GO" id="GO:0005764">
    <property type="term" value="C:lysosome"/>
    <property type="evidence" value="ECO:0007669"/>
    <property type="project" value="TreeGrafter"/>
</dbReference>
<comment type="similarity">
    <text evidence="2">Belongs to the glycosyl hydrolase 29 family.</text>
</comment>
<dbReference type="PANTHER" id="PTHR10030:SF37">
    <property type="entry name" value="ALPHA-L-FUCOSIDASE-RELATED"/>
    <property type="match status" value="1"/>
</dbReference>
<dbReference type="EMBL" id="CP032489">
    <property type="protein sequence ID" value="AYD48978.1"/>
    <property type="molecule type" value="Genomic_DNA"/>
</dbReference>
<dbReference type="PIRSF" id="PIRSF001092">
    <property type="entry name" value="Alpha-L-fucosidase"/>
    <property type="match status" value="1"/>
</dbReference>
<keyword evidence="6" id="KW-0326">Glycosidase</keyword>
<organism evidence="10 11">
    <name type="scientific">Arachidicoccus soli</name>
    <dbReference type="NCBI Taxonomy" id="2341117"/>
    <lineage>
        <taxon>Bacteria</taxon>
        <taxon>Pseudomonadati</taxon>
        <taxon>Bacteroidota</taxon>
        <taxon>Chitinophagia</taxon>
        <taxon>Chitinophagales</taxon>
        <taxon>Chitinophagaceae</taxon>
        <taxon>Arachidicoccus</taxon>
    </lineage>
</organism>
<keyword evidence="5" id="KW-0378">Hydrolase</keyword>
<reference evidence="10 11" key="1">
    <citation type="submission" date="2018-09" db="EMBL/GenBank/DDBJ databases">
        <title>Arachidicoccus sp. nov., a bacterium isolated from soil.</title>
        <authorList>
            <person name="Weon H.-Y."/>
            <person name="Kwon S.-W."/>
            <person name="Lee S.A."/>
        </authorList>
    </citation>
    <scope>NUCLEOTIDE SEQUENCE [LARGE SCALE GENOMIC DNA]</scope>
    <source>
        <strain evidence="10 11">KIS59-12</strain>
    </source>
</reference>
<dbReference type="GO" id="GO:0016139">
    <property type="term" value="P:glycoside catabolic process"/>
    <property type="evidence" value="ECO:0007669"/>
    <property type="project" value="TreeGrafter"/>
</dbReference>
<evidence type="ECO:0000313" key="11">
    <source>
        <dbReference type="Proteomes" id="UP000266118"/>
    </source>
</evidence>
<dbReference type="InterPro" id="IPR000933">
    <property type="entry name" value="Glyco_hydro_29"/>
</dbReference>
<dbReference type="SMART" id="SM00812">
    <property type="entry name" value="Alpha_L_fucos"/>
    <property type="match status" value="1"/>
</dbReference>
<dbReference type="Gene3D" id="3.20.20.80">
    <property type="entry name" value="Glycosidases"/>
    <property type="match status" value="1"/>
</dbReference>
<comment type="function">
    <text evidence="1">Alpha-L-fucosidase is responsible for hydrolyzing the alpha-1,6-linked fucose joined to the reducing-end N-acetylglucosamine of the carbohydrate moieties of glycoproteins.</text>
</comment>
<evidence type="ECO:0000256" key="6">
    <source>
        <dbReference type="ARBA" id="ARBA00023295"/>
    </source>
</evidence>
<dbReference type="InterPro" id="IPR016286">
    <property type="entry name" value="FUC_metazoa-typ"/>
</dbReference>
<evidence type="ECO:0000256" key="5">
    <source>
        <dbReference type="ARBA" id="ARBA00022801"/>
    </source>
</evidence>
<dbReference type="RefSeq" id="WP_119990246.1">
    <property type="nucleotide sequence ID" value="NZ_CP032489.1"/>
</dbReference>
<evidence type="ECO:0000256" key="4">
    <source>
        <dbReference type="ARBA" id="ARBA00022729"/>
    </source>
</evidence>
<dbReference type="GO" id="GO:0006004">
    <property type="term" value="P:fucose metabolic process"/>
    <property type="evidence" value="ECO:0007669"/>
    <property type="project" value="InterPro"/>
</dbReference>
<dbReference type="SUPFAM" id="SSF51445">
    <property type="entry name" value="(Trans)glycosidases"/>
    <property type="match status" value="1"/>
</dbReference>
<evidence type="ECO:0000256" key="1">
    <source>
        <dbReference type="ARBA" id="ARBA00004071"/>
    </source>
</evidence>
<evidence type="ECO:0000256" key="3">
    <source>
        <dbReference type="ARBA" id="ARBA00012662"/>
    </source>
</evidence>
<dbReference type="InterPro" id="IPR017853">
    <property type="entry name" value="GH"/>
</dbReference>
<keyword evidence="11" id="KW-1185">Reference proteome</keyword>
<dbReference type="Proteomes" id="UP000266118">
    <property type="component" value="Chromosome"/>
</dbReference>
<feature type="signal peptide" evidence="8">
    <location>
        <begin position="1"/>
        <end position="19"/>
    </location>
</feature>
<dbReference type="KEGG" id="ark:D6B99_15980"/>
<name>A0A386HSM4_9BACT</name>
<evidence type="ECO:0000256" key="2">
    <source>
        <dbReference type="ARBA" id="ARBA00007951"/>
    </source>
</evidence>
<dbReference type="InterPro" id="IPR057739">
    <property type="entry name" value="Glyco_hydro_29_N"/>
</dbReference>
<protein>
    <recommendedName>
        <fullName evidence="3">alpha-L-fucosidase</fullName>
        <ecNumber evidence="3">3.2.1.51</ecNumber>
    </recommendedName>
</protein>
<gene>
    <name evidence="10" type="ORF">D6B99_15980</name>
</gene>
<dbReference type="Pfam" id="PF01120">
    <property type="entry name" value="Alpha_L_fucos"/>
    <property type="match status" value="1"/>
</dbReference>
<dbReference type="OrthoDB" id="107551at2"/>